<dbReference type="GO" id="GO:0004674">
    <property type="term" value="F:protein serine/threonine kinase activity"/>
    <property type="evidence" value="ECO:0007669"/>
    <property type="project" value="TreeGrafter"/>
</dbReference>
<evidence type="ECO:0000313" key="9">
    <source>
        <dbReference type="Proteomes" id="UP000310685"/>
    </source>
</evidence>
<dbReference type="Proteomes" id="UP000309601">
    <property type="component" value="Unassembled WGS sequence"/>
</dbReference>
<dbReference type="EMBL" id="SPRH01000006">
    <property type="protein sequence ID" value="TIC03496.1"/>
    <property type="molecule type" value="Genomic_DNA"/>
</dbReference>
<evidence type="ECO:0000313" key="5">
    <source>
        <dbReference type="EMBL" id="TIC03496.1"/>
    </source>
</evidence>
<name>A0A4T0RIA1_9BASI</name>
<evidence type="ECO:0000313" key="7">
    <source>
        <dbReference type="Proteomes" id="UP000307169"/>
    </source>
</evidence>
<dbReference type="PROSITE" id="PS50011">
    <property type="entry name" value="PROTEIN_KINASE_DOM"/>
    <property type="match status" value="1"/>
</dbReference>
<keyword evidence="2" id="KW-0067">ATP-binding</keyword>
<dbReference type="PANTHER" id="PTHR48012">
    <property type="entry name" value="STERILE20-LIKE KINASE, ISOFORM B-RELATED"/>
    <property type="match status" value="1"/>
</dbReference>
<dbReference type="Proteomes" id="UP000310685">
    <property type="component" value="Unassembled WGS sequence"/>
</dbReference>
<sequence>MDKYDLKERLGVGSFGVVYKAWDFIYVTRSPLIYYSVNRTNDEIVAIKIIGERIHQKKVYLANISKDLEQTDEDILHIQQEIQHLAACQSDYVTKYYASFVDGFKLWIGWSSYQSEN</sequence>
<organism evidence="6 8">
    <name type="scientific">Wallemia mellicola</name>
    <dbReference type="NCBI Taxonomy" id="1708541"/>
    <lineage>
        <taxon>Eukaryota</taxon>
        <taxon>Fungi</taxon>
        <taxon>Dikarya</taxon>
        <taxon>Basidiomycota</taxon>
        <taxon>Wallemiomycotina</taxon>
        <taxon>Wallemiomycetes</taxon>
        <taxon>Wallemiales</taxon>
        <taxon>Wallemiaceae</taxon>
        <taxon>Wallemia</taxon>
    </lineage>
</organism>
<evidence type="ECO:0000259" key="3">
    <source>
        <dbReference type="PROSITE" id="PS50011"/>
    </source>
</evidence>
<proteinExistence type="predicted"/>
<dbReference type="PANTHER" id="PTHR48012:SF27">
    <property type="entry name" value="SERINE_THREONINE-PROTEIN KINASE SID1"/>
    <property type="match status" value="1"/>
</dbReference>
<dbReference type="SUPFAM" id="SSF56112">
    <property type="entry name" value="Protein kinase-like (PK-like)"/>
    <property type="match status" value="1"/>
</dbReference>
<dbReference type="EMBL" id="SPRC01000005">
    <property type="protein sequence ID" value="TIB81722.1"/>
    <property type="molecule type" value="Genomic_DNA"/>
</dbReference>
<accession>A0A4T0RIA1</accession>
<evidence type="ECO:0000256" key="2">
    <source>
        <dbReference type="ARBA" id="ARBA00022840"/>
    </source>
</evidence>
<dbReference type="GO" id="GO:0005524">
    <property type="term" value="F:ATP binding"/>
    <property type="evidence" value="ECO:0007669"/>
    <property type="project" value="UniProtKB-KW"/>
</dbReference>
<evidence type="ECO:0000313" key="4">
    <source>
        <dbReference type="EMBL" id="TIB81722.1"/>
    </source>
</evidence>
<reference evidence="7 8" key="1">
    <citation type="submission" date="2019-03" db="EMBL/GenBank/DDBJ databases">
        <title>Sequencing 25 genomes of Wallemia mellicola.</title>
        <authorList>
            <person name="Gostincar C."/>
        </authorList>
    </citation>
    <scope>NUCLEOTIDE SEQUENCE [LARGE SCALE GENOMIC DNA]</scope>
    <source>
        <strain evidence="5 7">EXF-1262</strain>
        <strain evidence="6 8">EXF-1274</strain>
        <strain evidence="4 9">EXF-6152</strain>
    </source>
</reference>
<gene>
    <name evidence="6" type="ORF">E3Q02_00382</name>
    <name evidence="5" type="ORF">E3Q17_00874</name>
    <name evidence="4" type="ORF">E3Q22_00813</name>
</gene>
<dbReference type="InterPro" id="IPR011009">
    <property type="entry name" value="Kinase-like_dom_sf"/>
</dbReference>
<protein>
    <recommendedName>
        <fullName evidence="3">Protein kinase domain-containing protein</fullName>
    </recommendedName>
</protein>
<dbReference type="InterPro" id="IPR000719">
    <property type="entry name" value="Prot_kinase_dom"/>
</dbReference>
<dbReference type="AlphaFoldDB" id="A0A4T0RIA1"/>
<dbReference type="Proteomes" id="UP000307169">
    <property type="component" value="Unassembled WGS sequence"/>
</dbReference>
<evidence type="ECO:0000313" key="6">
    <source>
        <dbReference type="EMBL" id="TIC70928.1"/>
    </source>
</evidence>
<comment type="caution">
    <text evidence="6">The sequence shown here is derived from an EMBL/GenBank/DDBJ whole genome shotgun (WGS) entry which is preliminary data.</text>
</comment>
<feature type="domain" description="Protein kinase" evidence="3">
    <location>
        <begin position="4"/>
        <end position="117"/>
    </location>
</feature>
<dbReference type="GO" id="GO:0005737">
    <property type="term" value="C:cytoplasm"/>
    <property type="evidence" value="ECO:0007669"/>
    <property type="project" value="TreeGrafter"/>
</dbReference>
<dbReference type="InterPro" id="IPR050629">
    <property type="entry name" value="STE20/SPS1-PAK"/>
</dbReference>
<evidence type="ECO:0000313" key="8">
    <source>
        <dbReference type="Proteomes" id="UP000309601"/>
    </source>
</evidence>
<dbReference type="Gene3D" id="3.30.200.20">
    <property type="entry name" value="Phosphorylase Kinase, domain 1"/>
    <property type="match status" value="1"/>
</dbReference>
<keyword evidence="1" id="KW-0547">Nucleotide-binding</keyword>
<evidence type="ECO:0000256" key="1">
    <source>
        <dbReference type="ARBA" id="ARBA00022741"/>
    </source>
</evidence>
<dbReference type="EMBL" id="SPRW01000002">
    <property type="protein sequence ID" value="TIC70928.1"/>
    <property type="molecule type" value="Genomic_DNA"/>
</dbReference>